<dbReference type="PRINTS" id="PR00463">
    <property type="entry name" value="EP450I"/>
</dbReference>
<dbReference type="PANTHER" id="PTHR46300:SF2">
    <property type="entry name" value="CYTOCHROME P450 MONOOXYGENASE ALNH-RELATED"/>
    <property type="match status" value="1"/>
</dbReference>
<dbReference type="GO" id="GO:0016705">
    <property type="term" value="F:oxidoreductase activity, acting on paired donors, with incorporation or reduction of molecular oxygen"/>
    <property type="evidence" value="ECO:0007669"/>
    <property type="project" value="InterPro"/>
</dbReference>
<evidence type="ECO:0000313" key="7">
    <source>
        <dbReference type="EMBL" id="EXJ87661.1"/>
    </source>
</evidence>
<dbReference type="Pfam" id="PF00067">
    <property type="entry name" value="p450"/>
    <property type="match status" value="1"/>
</dbReference>
<evidence type="ECO:0008006" key="9">
    <source>
        <dbReference type="Google" id="ProtNLM"/>
    </source>
</evidence>
<dbReference type="EMBL" id="AMWN01000004">
    <property type="protein sequence ID" value="EXJ87661.1"/>
    <property type="molecule type" value="Genomic_DNA"/>
</dbReference>
<evidence type="ECO:0000256" key="2">
    <source>
        <dbReference type="ARBA" id="ARBA00010617"/>
    </source>
</evidence>
<dbReference type="RefSeq" id="XP_007723667.1">
    <property type="nucleotide sequence ID" value="XM_007725477.1"/>
</dbReference>
<dbReference type="Gene3D" id="1.10.630.10">
    <property type="entry name" value="Cytochrome P450"/>
    <property type="match status" value="1"/>
</dbReference>
<evidence type="ECO:0000256" key="6">
    <source>
        <dbReference type="ARBA" id="ARBA00023033"/>
    </source>
</evidence>
<dbReference type="OrthoDB" id="2789670at2759"/>
<protein>
    <recommendedName>
        <fullName evidence="9">Cytochrome P450 oxidoreductase</fullName>
    </recommendedName>
</protein>
<comment type="cofactor">
    <cofactor evidence="1">
        <name>heme</name>
        <dbReference type="ChEBI" id="CHEBI:30413"/>
    </cofactor>
</comment>
<dbReference type="InterPro" id="IPR036396">
    <property type="entry name" value="Cyt_P450_sf"/>
</dbReference>
<dbReference type="PANTHER" id="PTHR46300">
    <property type="entry name" value="P450, PUTATIVE (EUROFUNG)-RELATED-RELATED"/>
    <property type="match status" value="1"/>
</dbReference>
<dbReference type="GO" id="GO:0004497">
    <property type="term" value="F:monooxygenase activity"/>
    <property type="evidence" value="ECO:0007669"/>
    <property type="project" value="UniProtKB-KW"/>
</dbReference>
<sequence length="434" mass="49836">MLLLTPSFAIPVSIAILVSWLLYKYYLKAKPPYPPGPKGLPIIGSLLDIDNERPWITYGKWANQYGDIVMYWVLGTPVVLLGKMKHAEALLQKRMVKYGDRPELVMAQDIVTRDGMYVGTARTIHDTHRKQRRILGERLRANALKDWAHPALLPELRLFCQRLTQNPERFVGIIKCLTINVMLNSTFAHGSIENIDNPLIARINHATDNQFTAQVQGRFWVDYVPFLQYLPAWLPGMGWKKLGLRWRDEVDTLYQELWDATKKKVAEGKSRYPCLVENLLESQMHQLTEREGTTLGAAMVDAGTDTLTGTTVIFMIIFMYFPHILKKVQDVVDEAVGRDRLPTFDDLGRMPYIVAMIREAFRWRTVAPVAIPHAVVEDDFYEGYFIPKGATVFALSQHIHEDEELYPNHTEFRPERFLDERGQVNNLPHSGFGL</sequence>
<dbReference type="InterPro" id="IPR050364">
    <property type="entry name" value="Cytochrome_P450_fung"/>
</dbReference>
<keyword evidence="4" id="KW-0560">Oxidoreductase</keyword>
<proteinExistence type="inferred from homology"/>
<evidence type="ECO:0000256" key="3">
    <source>
        <dbReference type="ARBA" id="ARBA00022723"/>
    </source>
</evidence>
<name>W9YEG5_9EURO</name>
<keyword evidence="8" id="KW-1185">Reference proteome</keyword>
<dbReference type="SUPFAM" id="SSF48264">
    <property type="entry name" value="Cytochrome P450"/>
    <property type="match status" value="1"/>
</dbReference>
<accession>W9YEG5</accession>
<dbReference type="InterPro" id="IPR001128">
    <property type="entry name" value="Cyt_P450"/>
</dbReference>
<dbReference type="HOGENOM" id="CLU_001570_2_3_1"/>
<dbReference type="InterPro" id="IPR002401">
    <property type="entry name" value="Cyt_P450_E_grp-I"/>
</dbReference>
<comment type="similarity">
    <text evidence="2">Belongs to the cytochrome P450 family.</text>
</comment>
<keyword evidence="3" id="KW-0479">Metal-binding</keyword>
<dbReference type="GO" id="GO:0005506">
    <property type="term" value="F:iron ion binding"/>
    <property type="evidence" value="ECO:0007669"/>
    <property type="project" value="InterPro"/>
</dbReference>
<dbReference type="GeneID" id="19159466"/>
<evidence type="ECO:0000256" key="5">
    <source>
        <dbReference type="ARBA" id="ARBA00023004"/>
    </source>
</evidence>
<keyword evidence="6" id="KW-0503">Monooxygenase</keyword>
<reference evidence="7 8" key="1">
    <citation type="submission" date="2013-03" db="EMBL/GenBank/DDBJ databases">
        <title>The Genome Sequence of Capronia coronata CBS 617.96.</title>
        <authorList>
            <consortium name="The Broad Institute Genomics Platform"/>
            <person name="Cuomo C."/>
            <person name="de Hoog S."/>
            <person name="Gorbushina A."/>
            <person name="Walker B."/>
            <person name="Young S.K."/>
            <person name="Zeng Q."/>
            <person name="Gargeya S."/>
            <person name="Fitzgerald M."/>
            <person name="Haas B."/>
            <person name="Abouelleil A."/>
            <person name="Allen A.W."/>
            <person name="Alvarado L."/>
            <person name="Arachchi H.M."/>
            <person name="Berlin A.M."/>
            <person name="Chapman S.B."/>
            <person name="Gainer-Dewar J."/>
            <person name="Goldberg J."/>
            <person name="Griggs A."/>
            <person name="Gujja S."/>
            <person name="Hansen M."/>
            <person name="Howarth C."/>
            <person name="Imamovic A."/>
            <person name="Ireland A."/>
            <person name="Larimer J."/>
            <person name="McCowan C."/>
            <person name="Murphy C."/>
            <person name="Pearson M."/>
            <person name="Poon T.W."/>
            <person name="Priest M."/>
            <person name="Roberts A."/>
            <person name="Saif S."/>
            <person name="Shea T."/>
            <person name="Sisk P."/>
            <person name="Sykes S."/>
            <person name="Wortman J."/>
            <person name="Nusbaum C."/>
            <person name="Birren B."/>
        </authorList>
    </citation>
    <scope>NUCLEOTIDE SEQUENCE [LARGE SCALE GENOMIC DNA]</scope>
    <source>
        <strain evidence="7 8">CBS 617.96</strain>
    </source>
</reference>
<dbReference type="GO" id="GO:0020037">
    <property type="term" value="F:heme binding"/>
    <property type="evidence" value="ECO:0007669"/>
    <property type="project" value="InterPro"/>
</dbReference>
<organism evidence="7 8">
    <name type="scientific">Capronia coronata CBS 617.96</name>
    <dbReference type="NCBI Taxonomy" id="1182541"/>
    <lineage>
        <taxon>Eukaryota</taxon>
        <taxon>Fungi</taxon>
        <taxon>Dikarya</taxon>
        <taxon>Ascomycota</taxon>
        <taxon>Pezizomycotina</taxon>
        <taxon>Eurotiomycetes</taxon>
        <taxon>Chaetothyriomycetidae</taxon>
        <taxon>Chaetothyriales</taxon>
        <taxon>Herpotrichiellaceae</taxon>
        <taxon>Capronia</taxon>
    </lineage>
</organism>
<dbReference type="eggNOG" id="KOG0156">
    <property type="taxonomic scope" value="Eukaryota"/>
</dbReference>
<evidence type="ECO:0000256" key="4">
    <source>
        <dbReference type="ARBA" id="ARBA00023002"/>
    </source>
</evidence>
<comment type="caution">
    <text evidence="7">The sequence shown here is derived from an EMBL/GenBank/DDBJ whole genome shotgun (WGS) entry which is preliminary data.</text>
</comment>
<dbReference type="STRING" id="1182541.W9YEG5"/>
<evidence type="ECO:0000256" key="1">
    <source>
        <dbReference type="ARBA" id="ARBA00001971"/>
    </source>
</evidence>
<gene>
    <name evidence="7" type="ORF">A1O1_04585</name>
</gene>
<keyword evidence="5" id="KW-0408">Iron</keyword>
<dbReference type="Proteomes" id="UP000019484">
    <property type="component" value="Unassembled WGS sequence"/>
</dbReference>
<evidence type="ECO:0000313" key="8">
    <source>
        <dbReference type="Proteomes" id="UP000019484"/>
    </source>
</evidence>
<dbReference type="AlphaFoldDB" id="W9YEG5"/>